<keyword evidence="3 5" id="KW-1133">Transmembrane helix</keyword>
<keyword evidence="2 5" id="KW-0812">Transmembrane</keyword>
<dbReference type="Gene3D" id="1.10.3080.10">
    <property type="entry name" value="Clc chloride channel"/>
    <property type="match status" value="1"/>
</dbReference>
<gene>
    <name evidence="6" type="ORF">OIE64_21375</name>
</gene>
<name>A0ABZ1GDA7_9ACTN</name>
<evidence type="ECO:0000313" key="7">
    <source>
        <dbReference type="Proteomes" id="UP001330827"/>
    </source>
</evidence>
<sequence length="62" mass="6413">MGAAAVLAAAMQAPVAAVVLMLELTHTIDVLMVPLLLAVTGAVLVSRRLDTPSIYSARLPTQ</sequence>
<proteinExistence type="predicted"/>
<organism evidence="6 7">
    <name type="scientific">Streptomyces brevispora</name>
    <dbReference type="NCBI Taxonomy" id="887462"/>
    <lineage>
        <taxon>Bacteria</taxon>
        <taxon>Bacillati</taxon>
        <taxon>Actinomycetota</taxon>
        <taxon>Actinomycetes</taxon>
        <taxon>Kitasatosporales</taxon>
        <taxon>Streptomycetaceae</taxon>
        <taxon>Streptomyces</taxon>
    </lineage>
</organism>
<evidence type="ECO:0000256" key="1">
    <source>
        <dbReference type="ARBA" id="ARBA00004141"/>
    </source>
</evidence>
<dbReference type="Proteomes" id="UP001330827">
    <property type="component" value="Chromosome"/>
</dbReference>
<dbReference type="SUPFAM" id="SSF81340">
    <property type="entry name" value="Clc chloride channel"/>
    <property type="match status" value="1"/>
</dbReference>
<keyword evidence="7" id="KW-1185">Reference proteome</keyword>
<dbReference type="InterPro" id="IPR014743">
    <property type="entry name" value="Cl-channel_core"/>
</dbReference>
<evidence type="ECO:0000256" key="2">
    <source>
        <dbReference type="ARBA" id="ARBA00022692"/>
    </source>
</evidence>
<evidence type="ECO:0000256" key="4">
    <source>
        <dbReference type="ARBA" id="ARBA00023136"/>
    </source>
</evidence>
<keyword evidence="4 5" id="KW-0472">Membrane</keyword>
<comment type="subcellular location">
    <subcellularLocation>
        <location evidence="1">Membrane</location>
        <topology evidence="1">Multi-pass membrane protein</topology>
    </subcellularLocation>
</comment>
<reference evidence="6 7" key="1">
    <citation type="submission" date="2022-10" db="EMBL/GenBank/DDBJ databases">
        <title>The complete genomes of actinobacterial strains from the NBC collection.</title>
        <authorList>
            <person name="Joergensen T.S."/>
            <person name="Alvarez Arevalo M."/>
            <person name="Sterndorff E.B."/>
            <person name="Faurdal D."/>
            <person name="Vuksanovic O."/>
            <person name="Mourched A.-S."/>
            <person name="Charusanti P."/>
            <person name="Shaw S."/>
            <person name="Blin K."/>
            <person name="Weber T."/>
        </authorList>
    </citation>
    <scope>NUCLEOTIDE SEQUENCE [LARGE SCALE GENOMIC DNA]</scope>
    <source>
        <strain evidence="6 7">NBC 01769</strain>
    </source>
</reference>
<accession>A0ABZ1GDA7</accession>
<dbReference type="Pfam" id="PF00654">
    <property type="entry name" value="Voltage_CLC"/>
    <property type="match status" value="1"/>
</dbReference>
<dbReference type="EMBL" id="CP109114">
    <property type="protein sequence ID" value="WSC17951.1"/>
    <property type="molecule type" value="Genomic_DNA"/>
</dbReference>
<feature type="transmembrane region" description="Helical" evidence="5">
    <location>
        <begin position="27"/>
        <end position="45"/>
    </location>
</feature>
<evidence type="ECO:0000256" key="5">
    <source>
        <dbReference type="SAM" id="Phobius"/>
    </source>
</evidence>
<protein>
    <submittedName>
        <fullName evidence="6">Chloride channel protein</fullName>
    </submittedName>
</protein>
<evidence type="ECO:0000313" key="6">
    <source>
        <dbReference type="EMBL" id="WSC17951.1"/>
    </source>
</evidence>
<evidence type="ECO:0000256" key="3">
    <source>
        <dbReference type="ARBA" id="ARBA00022989"/>
    </source>
</evidence>
<dbReference type="InterPro" id="IPR001807">
    <property type="entry name" value="ClC"/>
</dbReference>